<sequence>MVFDIVHTTRYKYENGASFCHNLATLKPKSFFGQSLLDYNLEISPVPTDISHRVDFFGNTITRFSIQQYHEELEVTARSKVFRDYSKQNSITDFNASNKVTLKDAIKKLKGIQPEILEIKQFKLDSPLISNISKEIKKYAQVSFKPNRAIFEASYELTQRIFSDFDFDSSFSTIATPLNEVMGEKKGVCQDFAQIAIACLRSVGLASRYVSGYIETLPPEGKEKLVGTDASHAWFSVYIPAFGWVDFDPTNNQIPKNQHIIVAHGRDYLDVPPLKGVTYSSGENNMEVSVDIRPSLEQTQSQSQTQSQ</sequence>
<gene>
    <name evidence="2" type="ORF">SAMN06265371_10742</name>
</gene>
<dbReference type="Proteomes" id="UP000198384">
    <property type="component" value="Unassembled WGS sequence"/>
</dbReference>
<dbReference type="GO" id="GO:0008233">
    <property type="term" value="F:peptidase activity"/>
    <property type="evidence" value="ECO:0007669"/>
    <property type="project" value="UniProtKB-KW"/>
</dbReference>
<keyword evidence="2" id="KW-0645">Protease</keyword>
<keyword evidence="3" id="KW-1185">Reference proteome</keyword>
<dbReference type="GO" id="GO:0006508">
    <property type="term" value="P:proteolysis"/>
    <property type="evidence" value="ECO:0007669"/>
    <property type="project" value="UniProtKB-KW"/>
</dbReference>
<dbReference type="SUPFAM" id="SSF54001">
    <property type="entry name" value="Cysteine proteinases"/>
    <property type="match status" value="1"/>
</dbReference>
<dbReference type="Gene3D" id="3.10.620.30">
    <property type="match status" value="1"/>
</dbReference>
<dbReference type="InterPro" id="IPR038765">
    <property type="entry name" value="Papain-like_cys_pep_sf"/>
</dbReference>
<dbReference type="AlphaFoldDB" id="A0A238XU19"/>
<dbReference type="PANTHER" id="PTHR33490">
    <property type="entry name" value="BLR5614 PROTEIN-RELATED"/>
    <property type="match status" value="1"/>
</dbReference>
<evidence type="ECO:0000259" key="1">
    <source>
        <dbReference type="SMART" id="SM00460"/>
    </source>
</evidence>
<dbReference type="PANTHER" id="PTHR33490:SF7">
    <property type="entry name" value="BLR2979 PROTEIN"/>
    <property type="match status" value="1"/>
</dbReference>
<dbReference type="InterPro" id="IPR013589">
    <property type="entry name" value="Bac_transglu_N"/>
</dbReference>
<proteinExistence type="predicted"/>
<protein>
    <submittedName>
        <fullName evidence="2">Transglutaminase-like enzyme, putative cysteine protease</fullName>
    </submittedName>
</protein>
<name>A0A238XU19_9FLAO</name>
<evidence type="ECO:0000313" key="3">
    <source>
        <dbReference type="Proteomes" id="UP000198384"/>
    </source>
</evidence>
<dbReference type="SMART" id="SM00460">
    <property type="entry name" value="TGc"/>
    <property type="match status" value="1"/>
</dbReference>
<dbReference type="EMBL" id="FZNT01000007">
    <property type="protein sequence ID" value="SNR62202.1"/>
    <property type="molecule type" value="Genomic_DNA"/>
</dbReference>
<feature type="domain" description="Transglutaminase-like" evidence="1">
    <location>
        <begin position="181"/>
        <end position="251"/>
    </location>
</feature>
<dbReference type="OrthoDB" id="9804872at2"/>
<evidence type="ECO:0000313" key="2">
    <source>
        <dbReference type="EMBL" id="SNR62202.1"/>
    </source>
</evidence>
<organism evidence="2 3">
    <name type="scientific">Lutibacter agarilyticus</name>
    <dbReference type="NCBI Taxonomy" id="1109740"/>
    <lineage>
        <taxon>Bacteria</taxon>
        <taxon>Pseudomonadati</taxon>
        <taxon>Bacteroidota</taxon>
        <taxon>Flavobacteriia</taxon>
        <taxon>Flavobacteriales</taxon>
        <taxon>Flavobacteriaceae</taxon>
        <taxon>Lutibacter</taxon>
    </lineage>
</organism>
<dbReference type="InterPro" id="IPR002931">
    <property type="entry name" value="Transglutaminase-like"/>
</dbReference>
<dbReference type="Pfam" id="PF08379">
    <property type="entry name" value="Bact_transglu_N"/>
    <property type="match status" value="1"/>
</dbReference>
<accession>A0A238XU19</accession>
<keyword evidence="2" id="KW-0378">Hydrolase</keyword>
<reference evidence="2 3" key="1">
    <citation type="submission" date="2017-06" db="EMBL/GenBank/DDBJ databases">
        <authorList>
            <person name="Kim H.J."/>
            <person name="Triplett B.A."/>
        </authorList>
    </citation>
    <scope>NUCLEOTIDE SEQUENCE [LARGE SCALE GENOMIC DNA]</scope>
    <source>
        <strain evidence="2 3">DSM 29150</strain>
    </source>
</reference>
<dbReference type="RefSeq" id="WP_089382045.1">
    <property type="nucleotide sequence ID" value="NZ_FZNT01000007.1"/>
</dbReference>
<dbReference type="Pfam" id="PF01841">
    <property type="entry name" value="Transglut_core"/>
    <property type="match status" value="1"/>
</dbReference>